<dbReference type="InterPro" id="IPR045450">
    <property type="entry name" value="VMAP_C"/>
</dbReference>
<dbReference type="InterPro" id="IPR043504">
    <property type="entry name" value="Peptidase_S1_PA_chymotrypsin"/>
</dbReference>
<dbReference type="SUPFAM" id="SSF50494">
    <property type="entry name" value="Trypsin-like serine proteases"/>
    <property type="match status" value="1"/>
</dbReference>
<accession>A0ABT0UHV0</accession>
<dbReference type="EMBL" id="JAMQAW010000006">
    <property type="protein sequence ID" value="MCM2388019.1"/>
    <property type="molecule type" value="Genomic_DNA"/>
</dbReference>
<gene>
    <name evidence="2" type="ORF">NBG84_06755</name>
</gene>
<dbReference type="Proteomes" id="UP001431429">
    <property type="component" value="Unassembled WGS sequence"/>
</dbReference>
<dbReference type="Pfam" id="PF13365">
    <property type="entry name" value="Trypsin_2"/>
    <property type="match status" value="1"/>
</dbReference>
<evidence type="ECO:0000313" key="2">
    <source>
        <dbReference type="EMBL" id="MCM2388019.1"/>
    </source>
</evidence>
<dbReference type="Pfam" id="PF20028">
    <property type="entry name" value="VMAP-C"/>
    <property type="match status" value="1"/>
</dbReference>
<reference evidence="2" key="1">
    <citation type="submission" date="2022-06" db="EMBL/GenBank/DDBJ databases">
        <title>Genome public.</title>
        <authorList>
            <person name="Sun Q."/>
        </authorList>
    </citation>
    <scope>NUCLEOTIDE SEQUENCE</scope>
    <source>
        <strain evidence="2">CWNU-1</strain>
    </source>
</reference>
<feature type="domain" description="vWA-MoxR associated protein C-terminal" evidence="1">
    <location>
        <begin position="428"/>
        <end position="666"/>
    </location>
</feature>
<sequence length="681" mass="74312">MNPLESGPDLVIDALARAATVHLGAVDATGEGRGDSWGTGFFVAPGRLLTCAHVVAPHLKAASDRIFWITGSEVNGGEPLAARLDAWLLDGPPRPELRVPVEQDLALVRLLEPDVEHECVWLTDRTDYPGGRGVVQGYRPAPDPAGDAEAFDDGRSRRAAVRWKATVRINGFDDDHGLRFLPEAEFPKGGSGSPVLDAHTGAVVGVLKSRRIGRDGGMAIAATALRRFGPVYQRLMADHDRWHGHSPKITGHNWIERQHQLPGSGVHTGGDQWSPRDRREALSQLSAITAPEGIRPVAELVKKARGGVAPPPGQLPPHAWRDGHGLLYEAGQPVAAIAALHYLQLVVEYERGRGGDPAALADWVSLRLQEVPRIVHTVVTQATLPPALLSARTSQGQHPVIVRYPRSGDGSAVVVIELEPVSDAQVPRFYWRVRVDDGHSVNEPLYEEQNGDGVSPERLVQRLRTPLAETFAMVDAPGTPAPLEVALPLDHFDTAVHRWQLTEMAHLHLPAYVGVRRMVVLRDIARRGEPDAGWRRRWEALENAGAPKACRTPPRRQVPRDRHFREMAESAVPVLCRPVGSGVGRRAIGMALAAGHGIALWHTDGHPEYGCTDFCDRLHEGAALLLSQATDAMELPERLRRVRDDISGSRNSRHWAESVAMLYDDPGRPLPADQGEPVDSP</sequence>
<evidence type="ECO:0000259" key="1">
    <source>
        <dbReference type="Pfam" id="PF20028"/>
    </source>
</evidence>
<dbReference type="GO" id="GO:0008233">
    <property type="term" value="F:peptidase activity"/>
    <property type="evidence" value="ECO:0007669"/>
    <property type="project" value="UniProtKB-KW"/>
</dbReference>
<keyword evidence="2" id="KW-0645">Protease</keyword>
<keyword evidence="3" id="KW-1185">Reference proteome</keyword>
<proteinExistence type="predicted"/>
<comment type="caution">
    <text evidence="2">The sequence shown here is derived from an EMBL/GenBank/DDBJ whole genome shotgun (WGS) entry which is preliminary data.</text>
</comment>
<dbReference type="Gene3D" id="2.40.10.10">
    <property type="entry name" value="Trypsin-like serine proteases"/>
    <property type="match status" value="2"/>
</dbReference>
<dbReference type="GO" id="GO:0006508">
    <property type="term" value="P:proteolysis"/>
    <property type="evidence" value="ECO:0007669"/>
    <property type="project" value="UniProtKB-KW"/>
</dbReference>
<dbReference type="InterPro" id="IPR009003">
    <property type="entry name" value="Peptidase_S1_PA"/>
</dbReference>
<dbReference type="RefSeq" id="WP_250918360.1">
    <property type="nucleotide sequence ID" value="NZ_JAMQAW010000006.1"/>
</dbReference>
<organism evidence="2 3">
    <name type="scientific">Streptomyces albipurpureus</name>
    <dbReference type="NCBI Taxonomy" id="2897419"/>
    <lineage>
        <taxon>Bacteria</taxon>
        <taxon>Bacillati</taxon>
        <taxon>Actinomycetota</taxon>
        <taxon>Actinomycetes</taxon>
        <taxon>Kitasatosporales</taxon>
        <taxon>Streptomycetaceae</taxon>
        <taxon>Streptomyces</taxon>
    </lineage>
</organism>
<keyword evidence="2" id="KW-0378">Hydrolase</keyword>
<protein>
    <submittedName>
        <fullName evidence="2">Serine protease</fullName>
    </submittedName>
</protein>
<name>A0ABT0UHV0_9ACTN</name>
<evidence type="ECO:0000313" key="3">
    <source>
        <dbReference type="Proteomes" id="UP001431429"/>
    </source>
</evidence>